<evidence type="ECO:0000256" key="3">
    <source>
        <dbReference type="ARBA" id="ARBA00022676"/>
    </source>
</evidence>
<evidence type="ECO:0000256" key="1">
    <source>
        <dbReference type="ARBA" id="ARBA00022645"/>
    </source>
</evidence>
<dbReference type="OrthoDB" id="9766909at2"/>
<dbReference type="Gene3D" id="3.40.710.10">
    <property type="entry name" value="DD-peptidase/beta-lactamase superfamily"/>
    <property type="match status" value="1"/>
</dbReference>
<dbReference type="Proteomes" id="UP000249799">
    <property type="component" value="Chromosome"/>
</dbReference>
<evidence type="ECO:0000313" key="10">
    <source>
        <dbReference type="Proteomes" id="UP000249799"/>
    </source>
</evidence>
<dbReference type="EMBL" id="CP030032">
    <property type="protein sequence ID" value="AWV89688.1"/>
    <property type="molecule type" value="Genomic_DNA"/>
</dbReference>
<comment type="catalytic activity">
    <reaction evidence="8">
        <text>[GlcNAc-(1-&gt;4)-Mur2Ac(oyl-L-Ala-gamma-D-Glu-L-Lys-D-Ala-D-Ala)](n)-di-trans,octa-cis-undecaprenyl diphosphate + beta-D-GlcNAc-(1-&gt;4)-Mur2Ac(oyl-L-Ala-gamma-D-Glu-L-Lys-D-Ala-D-Ala)-di-trans,octa-cis-undecaprenyl diphosphate = [GlcNAc-(1-&gt;4)-Mur2Ac(oyl-L-Ala-gamma-D-Glu-L-Lys-D-Ala-D-Ala)](n+1)-di-trans,octa-cis-undecaprenyl diphosphate + di-trans,octa-cis-undecaprenyl diphosphate + H(+)</text>
        <dbReference type="Rhea" id="RHEA:23708"/>
        <dbReference type="Rhea" id="RHEA-COMP:9602"/>
        <dbReference type="Rhea" id="RHEA-COMP:9603"/>
        <dbReference type="ChEBI" id="CHEBI:15378"/>
        <dbReference type="ChEBI" id="CHEBI:58405"/>
        <dbReference type="ChEBI" id="CHEBI:60033"/>
        <dbReference type="ChEBI" id="CHEBI:78435"/>
        <dbReference type="EC" id="2.4.99.28"/>
    </reaction>
</comment>
<dbReference type="EC" id="2.4.99.28" evidence="7"/>
<dbReference type="InterPro" id="IPR001460">
    <property type="entry name" value="PCN-bd_Tpept"/>
</dbReference>
<evidence type="ECO:0000313" key="9">
    <source>
        <dbReference type="EMBL" id="AWV89688.1"/>
    </source>
</evidence>
<keyword evidence="5" id="KW-0378">Hydrolase</keyword>
<keyword evidence="4" id="KW-0808">Transferase</keyword>
<dbReference type="InterPro" id="IPR011815">
    <property type="entry name" value="PBP_1c"/>
</dbReference>
<dbReference type="Gene3D" id="1.10.3810.10">
    <property type="entry name" value="Biosynthetic peptidoglycan transglycosylase-like"/>
    <property type="match status" value="1"/>
</dbReference>
<dbReference type="SUPFAM" id="SSF53955">
    <property type="entry name" value="Lysozyme-like"/>
    <property type="match status" value="1"/>
</dbReference>
<dbReference type="InterPro" id="IPR036950">
    <property type="entry name" value="PBP_transglycosylase"/>
</dbReference>
<dbReference type="GO" id="GO:0008955">
    <property type="term" value="F:peptidoglycan glycosyltransferase activity"/>
    <property type="evidence" value="ECO:0007669"/>
    <property type="project" value="UniProtKB-EC"/>
</dbReference>
<dbReference type="Pfam" id="PF00912">
    <property type="entry name" value="Transgly"/>
    <property type="match status" value="1"/>
</dbReference>
<keyword evidence="2" id="KW-0645">Protease</keyword>
<keyword evidence="1" id="KW-0121">Carboxypeptidase</keyword>
<evidence type="ECO:0000256" key="7">
    <source>
        <dbReference type="ARBA" id="ARBA00044770"/>
    </source>
</evidence>
<accession>A0A2Z4FLY7</accession>
<proteinExistence type="predicted"/>
<dbReference type="GO" id="GO:0006508">
    <property type="term" value="P:proteolysis"/>
    <property type="evidence" value="ECO:0007669"/>
    <property type="project" value="UniProtKB-KW"/>
</dbReference>
<dbReference type="UniPathway" id="UPA00219"/>
<evidence type="ECO:0000256" key="6">
    <source>
        <dbReference type="ARBA" id="ARBA00023268"/>
    </source>
</evidence>
<dbReference type="Pfam" id="PF00905">
    <property type="entry name" value="Transpeptidase"/>
    <property type="match status" value="1"/>
</dbReference>
<keyword evidence="3" id="KW-0328">Glycosyltransferase</keyword>
<reference evidence="9 10" key="1">
    <citation type="submission" date="2018-06" db="EMBL/GenBank/DDBJ databases">
        <title>Lujinxingia sediminis gen. nov. sp. nov., a new facultative anaerobic member of the class Deltaproteobacteria, and proposal of Lujinxingaceae fam. nov.</title>
        <authorList>
            <person name="Guo L.-Y."/>
            <person name="Li C.-M."/>
            <person name="Wang S."/>
            <person name="Du Z.-J."/>
        </authorList>
    </citation>
    <scope>NUCLEOTIDE SEQUENCE [LARGE SCALE GENOMIC DNA]</scope>
    <source>
        <strain evidence="9 10">FA350</strain>
    </source>
</reference>
<dbReference type="InterPro" id="IPR012338">
    <property type="entry name" value="Beta-lactam/transpept-like"/>
</dbReference>
<dbReference type="InterPro" id="IPR001264">
    <property type="entry name" value="Glyco_trans_51"/>
</dbReference>
<organism evidence="9 10">
    <name type="scientific">Bradymonas sediminis</name>
    <dbReference type="NCBI Taxonomy" id="1548548"/>
    <lineage>
        <taxon>Bacteria</taxon>
        <taxon>Deltaproteobacteria</taxon>
        <taxon>Bradymonadales</taxon>
        <taxon>Bradymonadaceae</taxon>
        <taxon>Bradymonas</taxon>
    </lineage>
</organism>
<keyword evidence="6" id="KW-0511">Multifunctional enzyme</keyword>
<dbReference type="InterPro" id="IPR023346">
    <property type="entry name" value="Lysozyme-like_dom_sf"/>
</dbReference>
<gene>
    <name evidence="9" type="primary">pbpC</name>
    <name evidence="9" type="ORF">DN745_10185</name>
</gene>
<dbReference type="AlphaFoldDB" id="A0A2Z4FLY7"/>
<dbReference type="GO" id="GO:0030288">
    <property type="term" value="C:outer membrane-bounded periplasmic space"/>
    <property type="evidence" value="ECO:0007669"/>
    <property type="project" value="TreeGrafter"/>
</dbReference>
<dbReference type="GO" id="GO:0004180">
    <property type="term" value="F:carboxypeptidase activity"/>
    <property type="evidence" value="ECO:0007669"/>
    <property type="project" value="UniProtKB-KW"/>
</dbReference>
<dbReference type="NCBIfam" id="TIGR02073">
    <property type="entry name" value="PBP_1c"/>
    <property type="match status" value="1"/>
</dbReference>
<keyword evidence="10" id="KW-1185">Reference proteome</keyword>
<dbReference type="PANTHER" id="PTHR32282">
    <property type="entry name" value="BINDING PROTEIN TRANSPEPTIDASE, PUTATIVE-RELATED"/>
    <property type="match status" value="1"/>
</dbReference>
<dbReference type="GO" id="GO:0009252">
    <property type="term" value="P:peptidoglycan biosynthetic process"/>
    <property type="evidence" value="ECO:0007669"/>
    <property type="project" value="UniProtKB-UniPathway"/>
</dbReference>
<sequence length="711" mass="78479">MKRRAKIPLILAVVCGVCALFFGAWVWFTPFDDRLLSAQNITSTRIVDRYGRGLREVLGSSQGRARQVELEQISDHLINATVHAEDRRFWAHSGVDPLAIGRASWQNMRNLEVISGASTLTQQVVKLLRSGNASRNLLNKFSEAVLAIRLEKSASKQEILAQYLNRAPYGNQLFGVSAASWMYFDKPPAQLSLAEAALLAGIPRAPSLYNPYEDLAGAKKVQERILNLMRERGVISAIQYETAVAEKLVILRPDRRVLAPHFSEYVLTELRNRGAEDDLNAHPKLIRTTLDLDLQKTVQDIVRAELSLLEKKNVHQAAVVILDTQTSEVLAWVGSQDYWAEEHGGANDGVLALRQPGSALKPFVFGAFFEQGYRAAETLADFPTEFPTEKGVYIPKNYDRAYHGPVSARAALASSLNIPAVMVAQTVGVKKVLDTLRDFGMDTFDQDDAHYGLGVALGNGEVRLRDLTAAYATLGRLGTRKELRIFLDDALPAPTKPTFRTSVKDAQIFSPETAYILMDILSDDAARAQGFGRYSALYFPYRVAAKTGTSDGFRDNWTFAVTPEYTIGVWAGNFDASPMQRSSGITGAAPIMRQVTQALYPDAANAGDVPWFPRPDAVETHRVCTLSGHKPGPHCPTTRLELFSAEAAPEEACAIHKSLAIDTRNGLLASPECPAEFVRDEVFTSIPPDWVDWARRRGERLPPTRTSGLCH</sequence>
<dbReference type="InterPro" id="IPR050396">
    <property type="entry name" value="Glycosyltr_51/Transpeptidase"/>
</dbReference>
<name>A0A2Z4FLY7_9DELT</name>
<evidence type="ECO:0000256" key="2">
    <source>
        <dbReference type="ARBA" id="ARBA00022670"/>
    </source>
</evidence>
<dbReference type="KEGG" id="bsed:DN745_10185"/>
<evidence type="ECO:0000256" key="5">
    <source>
        <dbReference type="ARBA" id="ARBA00022801"/>
    </source>
</evidence>
<dbReference type="SUPFAM" id="SSF56601">
    <property type="entry name" value="beta-lactamase/transpeptidase-like"/>
    <property type="match status" value="1"/>
</dbReference>
<evidence type="ECO:0000256" key="4">
    <source>
        <dbReference type="ARBA" id="ARBA00022679"/>
    </source>
</evidence>
<dbReference type="PANTHER" id="PTHR32282:SF15">
    <property type="entry name" value="PENICILLIN-BINDING PROTEIN 1C"/>
    <property type="match status" value="1"/>
</dbReference>
<evidence type="ECO:0000256" key="8">
    <source>
        <dbReference type="ARBA" id="ARBA00049902"/>
    </source>
</evidence>
<protein>
    <recommendedName>
        <fullName evidence="7">peptidoglycan glycosyltransferase</fullName>
        <ecNumber evidence="7">2.4.99.28</ecNumber>
    </recommendedName>
</protein>
<dbReference type="GO" id="GO:0008658">
    <property type="term" value="F:penicillin binding"/>
    <property type="evidence" value="ECO:0007669"/>
    <property type="project" value="InterPro"/>
</dbReference>